<dbReference type="Gene3D" id="3.30.560.10">
    <property type="entry name" value="Glucose Oxidase, domain 3"/>
    <property type="match status" value="1"/>
</dbReference>
<organism evidence="8">
    <name type="scientific">Ganoderma boninense</name>
    <dbReference type="NCBI Taxonomy" id="34458"/>
    <lineage>
        <taxon>Eukaryota</taxon>
        <taxon>Fungi</taxon>
        <taxon>Dikarya</taxon>
        <taxon>Basidiomycota</taxon>
        <taxon>Agaricomycotina</taxon>
        <taxon>Agaricomycetes</taxon>
        <taxon>Polyporales</taxon>
        <taxon>Polyporaceae</taxon>
        <taxon>Ganoderma</taxon>
    </lineage>
</organism>
<protein>
    <submittedName>
        <fullName evidence="8">Alcohol oxidase</fullName>
    </submittedName>
</protein>
<feature type="domain" description="Glucose-methanol-choline oxidoreductase N-terminal" evidence="7">
    <location>
        <begin position="295"/>
        <end position="309"/>
    </location>
</feature>
<reference evidence="8" key="1">
    <citation type="submission" date="2019-10" db="EMBL/GenBank/DDBJ databases">
        <authorList>
            <person name="Nor Muhammad N."/>
        </authorList>
    </citation>
    <scope>NUCLEOTIDE SEQUENCE</scope>
</reference>
<comment type="similarity">
    <text evidence="2">Belongs to the GMC oxidoreductase family.</text>
</comment>
<dbReference type="GO" id="GO:0016614">
    <property type="term" value="F:oxidoreductase activity, acting on CH-OH group of donors"/>
    <property type="evidence" value="ECO:0007669"/>
    <property type="project" value="InterPro"/>
</dbReference>
<dbReference type="InterPro" id="IPR007867">
    <property type="entry name" value="GMC_OxRtase_C"/>
</dbReference>
<dbReference type="InterPro" id="IPR012132">
    <property type="entry name" value="GMC_OxRdtase"/>
</dbReference>
<dbReference type="AlphaFoldDB" id="A0A5K1JV48"/>
<evidence type="ECO:0000256" key="1">
    <source>
        <dbReference type="ARBA" id="ARBA00001974"/>
    </source>
</evidence>
<evidence type="ECO:0000313" key="8">
    <source>
        <dbReference type="EMBL" id="VWO94911.1"/>
    </source>
</evidence>
<evidence type="ECO:0000256" key="5">
    <source>
        <dbReference type="PIRSR" id="PIRSR000137-2"/>
    </source>
</evidence>
<dbReference type="PIRSF" id="PIRSF000137">
    <property type="entry name" value="Alcohol_oxidase"/>
    <property type="match status" value="1"/>
</dbReference>
<dbReference type="GO" id="GO:0050660">
    <property type="term" value="F:flavin adenine dinucleotide binding"/>
    <property type="evidence" value="ECO:0007669"/>
    <property type="project" value="InterPro"/>
</dbReference>
<name>A0A5K1JV48_9APHY</name>
<evidence type="ECO:0000256" key="6">
    <source>
        <dbReference type="SAM" id="MobiDB-lite"/>
    </source>
</evidence>
<evidence type="ECO:0000256" key="3">
    <source>
        <dbReference type="ARBA" id="ARBA00022630"/>
    </source>
</evidence>
<feature type="region of interest" description="Disordered" evidence="6">
    <location>
        <begin position="454"/>
        <end position="479"/>
    </location>
</feature>
<proteinExistence type="inferred from homology"/>
<keyword evidence="4 5" id="KW-0274">FAD</keyword>
<dbReference type="PROSITE" id="PS00624">
    <property type="entry name" value="GMC_OXRED_2"/>
    <property type="match status" value="1"/>
</dbReference>
<feature type="binding site" evidence="5">
    <location>
        <position position="114"/>
    </location>
    <ligand>
        <name>FAD</name>
        <dbReference type="ChEBI" id="CHEBI:57692"/>
    </ligand>
</feature>
<feature type="binding site" evidence="5">
    <location>
        <position position="118"/>
    </location>
    <ligand>
        <name>FAD</name>
        <dbReference type="ChEBI" id="CHEBI:57692"/>
    </ligand>
</feature>
<dbReference type="PANTHER" id="PTHR11552">
    <property type="entry name" value="GLUCOSE-METHANOL-CHOLINE GMC OXIDOREDUCTASE"/>
    <property type="match status" value="1"/>
</dbReference>
<evidence type="ECO:0000256" key="4">
    <source>
        <dbReference type="ARBA" id="ARBA00022827"/>
    </source>
</evidence>
<dbReference type="SUPFAM" id="SSF54373">
    <property type="entry name" value="FAD-linked reductases, C-terminal domain"/>
    <property type="match status" value="1"/>
</dbReference>
<dbReference type="EMBL" id="LR724331">
    <property type="protein sequence ID" value="VWO94911.1"/>
    <property type="molecule type" value="Genomic_DNA"/>
</dbReference>
<accession>A0A5K1JV48</accession>
<dbReference type="PANTHER" id="PTHR11552:SF147">
    <property type="entry name" value="CHOLINE DEHYDROGENASE, MITOCHONDRIAL"/>
    <property type="match status" value="1"/>
</dbReference>
<dbReference type="Pfam" id="PF05199">
    <property type="entry name" value="GMC_oxred_C"/>
    <property type="match status" value="1"/>
</dbReference>
<dbReference type="Gene3D" id="3.50.50.60">
    <property type="entry name" value="FAD/NAD(P)-binding domain"/>
    <property type="match status" value="3"/>
</dbReference>
<dbReference type="Pfam" id="PF00732">
    <property type="entry name" value="GMC_oxred_N"/>
    <property type="match status" value="1"/>
</dbReference>
<keyword evidence="3" id="KW-0285">Flavoprotein</keyword>
<dbReference type="Pfam" id="PF05834">
    <property type="entry name" value="Lycopene_cycl"/>
    <property type="match status" value="1"/>
</dbReference>
<evidence type="ECO:0000259" key="7">
    <source>
        <dbReference type="PROSITE" id="PS00624"/>
    </source>
</evidence>
<evidence type="ECO:0000256" key="2">
    <source>
        <dbReference type="ARBA" id="ARBA00010790"/>
    </source>
</evidence>
<dbReference type="InterPro" id="IPR000172">
    <property type="entry name" value="GMC_OxRdtase_N"/>
</dbReference>
<dbReference type="SUPFAM" id="SSF51905">
    <property type="entry name" value="FAD/NAD(P)-binding domain"/>
    <property type="match status" value="1"/>
</dbReference>
<dbReference type="Gene3D" id="1.10.1220.110">
    <property type="match status" value="1"/>
</dbReference>
<sequence>MGQVLSQPPAGSARFIAALGPLPSGAPEEQYAYDYIIVGGGTAGCVLAARLSENPGVKVLLIEAGKNFYTALPTKIPFSFHEIFGTDLDWGTHTVPQKELSMKDTEVYWPRGRVLGGTRHVSLLLSHSLPSSSALKFNERIDLSSMLSICVDFDEWVALGAKGWSYKDLDPYFLKAEKFHPSSKHPEVNPADHGTSGPWETGFPSQTAPVNDYIIKACQTLGMRNIDDINAGQGSLGVTQLMGTLDSDGQNTTIQRLVFDTSGQAPRVIGVEMKTSEDAQIYSCWAKGEVILCAGTVGTPQLLMLSGVGPAEDLEKLDISVVKDMPAVGRNVIDHVSSGPIRFHTDPGLTYDYLNNFFWGSLASLRWRMCGTGPLSSMVYSSTAFVKSTDPRLPYYTDGRSGAPIDDHSSGPDAPDLELLWAPQAVFTEGSDVSNTGKGGVTFEAIALKPESRGSITLKSSDPSDPPNIDPQYLSTENDMNVPSGYHGRRDKADVASQGEVGLAPGACVARFSRLALTAFPFCGSPSAEDSVVDANLRVHGIDGLRCVDASVFPTQVSGHPCAVVVAMAEKAADMIKESAASST</sequence>
<comment type="cofactor">
    <cofactor evidence="1 5">
        <name>FAD</name>
        <dbReference type="ChEBI" id="CHEBI:57692"/>
    </cofactor>
</comment>
<dbReference type="InterPro" id="IPR036188">
    <property type="entry name" value="FAD/NAD-bd_sf"/>
</dbReference>
<gene>
    <name evidence="8" type="primary">Q9P304</name>
</gene>